<keyword evidence="8 11" id="KW-0414">Isoprene biosynthesis</keyword>
<feature type="binding site" evidence="11">
    <location>
        <position position="229"/>
    </location>
    <ligand>
        <name>FMN</name>
        <dbReference type="ChEBI" id="CHEBI:58210"/>
    </ligand>
</feature>
<feature type="binding site" evidence="11">
    <location>
        <begin position="17"/>
        <end position="18"/>
    </location>
    <ligand>
        <name>substrate</name>
    </ligand>
</feature>
<keyword evidence="7 11" id="KW-0521">NADP</keyword>
<evidence type="ECO:0000256" key="6">
    <source>
        <dbReference type="ARBA" id="ARBA00022842"/>
    </source>
</evidence>
<feature type="binding site" evidence="11">
    <location>
        <position position="199"/>
    </location>
    <ligand>
        <name>FMN</name>
        <dbReference type="ChEBI" id="CHEBI:58210"/>
    </ligand>
</feature>
<evidence type="ECO:0000256" key="11">
    <source>
        <dbReference type="HAMAP-Rule" id="MF_00354"/>
    </source>
</evidence>
<dbReference type="GO" id="GO:0070402">
    <property type="term" value="F:NADPH binding"/>
    <property type="evidence" value="ECO:0007669"/>
    <property type="project" value="UniProtKB-UniRule"/>
</dbReference>
<dbReference type="GO" id="GO:0016491">
    <property type="term" value="F:oxidoreductase activity"/>
    <property type="evidence" value="ECO:0007669"/>
    <property type="project" value="InterPro"/>
</dbReference>
<evidence type="ECO:0000256" key="8">
    <source>
        <dbReference type="ARBA" id="ARBA00023229"/>
    </source>
</evidence>
<keyword evidence="6 11" id="KW-0460">Magnesium</keyword>
<name>A0A4U1JGW7_9BACT</name>
<feature type="binding site" evidence="11">
    <location>
        <begin position="106"/>
        <end position="108"/>
    </location>
    <ligand>
        <name>substrate</name>
    </ligand>
</feature>
<evidence type="ECO:0000259" key="12">
    <source>
        <dbReference type="Pfam" id="PF01070"/>
    </source>
</evidence>
<dbReference type="PIRSF" id="PIRSF003314">
    <property type="entry name" value="IPP_isomerase"/>
    <property type="match status" value="1"/>
</dbReference>
<keyword evidence="5 11" id="KW-0479">Metal-binding</keyword>
<dbReference type="Pfam" id="PF01070">
    <property type="entry name" value="FMN_dh"/>
    <property type="match status" value="2"/>
</dbReference>
<keyword evidence="9 11" id="KW-0413">Isomerase</keyword>
<dbReference type="AlphaFoldDB" id="A0A4U1JGW7"/>
<keyword evidence="3 11" id="KW-0285">Flavoprotein</keyword>
<organism evidence="13 14">
    <name type="scientific">Polyangium fumosum</name>
    <dbReference type="NCBI Taxonomy" id="889272"/>
    <lineage>
        <taxon>Bacteria</taxon>
        <taxon>Pseudomonadati</taxon>
        <taxon>Myxococcota</taxon>
        <taxon>Polyangia</taxon>
        <taxon>Polyangiales</taxon>
        <taxon>Polyangiaceae</taxon>
        <taxon>Polyangium</taxon>
    </lineage>
</organism>
<dbReference type="PANTHER" id="PTHR43665:SF1">
    <property type="entry name" value="ISOPENTENYL-DIPHOSPHATE DELTA-ISOMERASE"/>
    <property type="match status" value="1"/>
</dbReference>
<proteinExistence type="inferred from homology"/>
<feature type="binding site" evidence="11">
    <location>
        <begin position="76"/>
        <end position="78"/>
    </location>
    <ligand>
        <name>FMN</name>
        <dbReference type="ChEBI" id="CHEBI:58210"/>
    </ligand>
</feature>
<comment type="subunit">
    <text evidence="10 11">Homooctamer. Dimer of tetramers.</text>
</comment>
<evidence type="ECO:0000256" key="9">
    <source>
        <dbReference type="ARBA" id="ARBA00023235"/>
    </source>
</evidence>
<feature type="binding site" evidence="11">
    <location>
        <position position="167"/>
    </location>
    <ligand>
        <name>substrate</name>
    </ligand>
</feature>
<dbReference type="OrthoDB" id="9795032at2"/>
<accession>A0A4U1JGW7</accession>
<dbReference type="GO" id="GO:0010181">
    <property type="term" value="F:FMN binding"/>
    <property type="evidence" value="ECO:0007669"/>
    <property type="project" value="UniProtKB-UniRule"/>
</dbReference>
<comment type="function">
    <text evidence="11">Involved in the biosynthesis of isoprenoids. Catalyzes the 1,3-allylic rearrangement of the homoallylic substrate isopentenyl (IPP) to its allylic isomer, dimethylallyl diphosphate (DMAPP).</text>
</comment>
<dbReference type="InterPro" id="IPR000262">
    <property type="entry name" value="FMN-dep_DH"/>
</dbReference>
<feature type="binding site" evidence="11">
    <location>
        <position position="106"/>
    </location>
    <ligand>
        <name>FMN</name>
        <dbReference type="ChEBI" id="CHEBI:58210"/>
    </ligand>
</feature>
<dbReference type="GO" id="GO:0000287">
    <property type="term" value="F:magnesium ion binding"/>
    <property type="evidence" value="ECO:0007669"/>
    <property type="project" value="UniProtKB-UniRule"/>
</dbReference>
<comment type="cofactor">
    <cofactor evidence="1 11">
        <name>FMN</name>
        <dbReference type="ChEBI" id="CHEBI:58210"/>
    </cofactor>
</comment>
<dbReference type="CDD" id="cd02811">
    <property type="entry name" value="IDI-2_FMN"/>
    <property type="match status" value="1"/>
</dbReference>
<evidence type="ECO:0000256" key="10">
    <source>
        <dbReference type="ARBA" id="ARBA00025810"/>
    </source>
</evidence>
<reference evidence="13 14" key="1">
    <citation type="submission" date="2019-04" db="EMBL/GenBank/DDBJ databases">
        <authorList>
            <person name="Li Y."/>
            <person name="Wang J."/>
        </authorList>
    </citation>
    <scope>NUCLEOTIDE SEQUENCE [LARGE SCALE GENOMIC DNA]</scope>
    <source>
        <strain evidence="13 14">DSM 14668</strain>
    </source>
</reference>
<feature type="domain" description="FMN-dependent dehydrogenase" evidence="12">
    <location>
        <begin position="185"/>
        <end position="343"/>
    </location>
</feature>
<comment type="catalytic activity">
    <reaction evidence="11">
        <text>isopentenyl diphosphate = dimethylallyl diphosphate</text>
        <dbReference type="Rhea" id="RHEA:23284"/>
        <dbReference type="ChEBI" id="CHEBI:57623"/>
        <dbReference type="ChEBI" id="CHEBI:128769"/>
        <dbReference type="EC" id="5.3.3.2"/>
    </reaction>
</comment>
<dbReference type="SMART" id="SM01240">
    <property type="entry name" value="IMPDH"/>
    <property type="match status" value="1"/>
</dbReference>
<dbReference type="GO" id="GO:0004452">
    <property type="term" value="F:isopentenyl-diphosphate delta-isomerase activity"/>
    <property type="evidence" value="ECO:0007669"/>
    <property type="project" value="UniProtKB-UniRule"/>
</dbReference>
<comment type="subcellular location">
    <subcellularLocation>
        <location evidence="11">Cytoplasm</location>
    </subcellularLocation>
</comment>
<evidence type="ECO:0000256" key="4">
    <source>
        <dbReference type="ARBA" id="ARBA00022643"/>
    </source>
</evidence>
<feature type="binding site" evidence="11">
    <location>
        <position position="224"/>
    </location>
    <ligand>
        <name>FMN</name>
        <dbReference type="ChEBI" id="CHEBI:58210"/>
    </ligand>
</feature>
<comment type="caution">
    <text evidence="11">Lacks conserved residue(s) required for the propagation of feature annotation.</text>
</comment>
<dbReference type="PANTHER" id="PTHR43665">
    <property type="entry name" value="ISOPENTENYL-DIPHOSPHATE DELTA-ISOMERASE"/>
    <property type="match status" value="1"/>
</dbReference>
<dbReference type="SUPFAM" id="SSF51395">
    <property type="entry name" value="FMN-linked oxidoreductases"/>
    <property type="match status" value="1"/>
</dbReference>
<evidence type="ECO:0000313" key="13">
    <source>
        <dbReference type="EMBL" id="TKD10393.1"/>
    </source>
</evidence>
<sequence>MTELQTLPHQSSPISSRKADHIDLCATGDVGFRAKTTLFEGVELVHDALPELVVDDIDMSIELLGKKLRVPLVIAAMTGGTERARGINRELARIAEERGYGFGLGSQRAILKGEPRETYMVRDVAPTTLVLGNIGGVQAKSLETAKVLELVEAVGADALCVHLNPAQETVQPGGDRDFVGVVGALERLVAELPVPVVAKETGCGIGPRTAKKLAKAGVRHVDVSGAGGTSWVAVETARAAGQERSLGVTLREWGVPTAASVLITREARPRFKSIIATGGVASGIDVAKALALGAHAAGIARPVLQALHSGGRDGALAFLDQVESELRAVMLLVGARDVRALRRVPTLLSPDLERWAALASSARKK</sequence>
<evidence type="ECO:0000256" key="1">
    <source>
        <dbReference type="ARBA" id="ARBA00001917"/>
    </source>
</evidence>
<dbReference type="EC" id="5.3.3.2" evidence="11"/>
<feature type="domain" description="FMN-dependent dehydrogenase" evidence="12">
    <location>
        <begin position="15"/>
        <end position="107"/>
    </location>
</feature>
<gene>
    <name evidence="11" type="primary">fni</name>
    <name evidence="13" type="ORF">E8A74_08055</name>
</gene>
<comment type="cofactor">
    <cofactor evidence="11">
        <name>NADPH</name>
        <dbReference type="ChEBI" id="CHEBI:57783"/>
    </cofactor>
</comment>
<feature type="binding site" evidence="11">
    <location>
        <position position="133"/>
    </location>
    <ligand>
        <name>FMN</name>
        <dbReference type="ChEBI" id="CHEBI:58210"/>
    </ligand>
</feature>
<comment type="caution">
    <text evidence="13">The sequence shown here is derived from an EMBL/GenBank/DDBJ whole genome shotgun (WGS) entry which is preliminary data.</text>
</comment>
<evidence type="ECO:0000313" key="14">
    <source>
        <dbReference type="Proteomes" id="UP000309215"/>
    </source>
</evidence>
<keyword evidence="4 11" id="KW-0288">FMN</keyword>
<keyword evidence="14" id="KW-1185">Reference proteome</keyword>
<dbReference type="Gene3D" id="3.20.20.70">
    <property type="entry name" value="Aldolase class I"/>
    <property type="match status" value="1"/>
</dbReference>
<dbReference type="HAMAP" id="MF_00354">
    <property type="entry name" value="Idi_2"/>
    <property type="match status" value="1"/>
</dbReference>
<evidence type="ECO:0000256" key="5">
    <source>
        <dbReference type="ARBA" id="ARBA00022723"/>
    </source>
</evidence>
<dbReference type="GO" id="GO:0005737">
    <property type="term" value="C:cytoplasm"/>
    <property type="evidence" value="ECO:0007669"/>
    <property type="project" value="UniProtKB-SubCell"/>
</dbReference>
<keyword evidence="2 11" id="KW-0963">Cytoplasm</keyword>
<protein>
    <recommendedName>
        <fullName evidence="11">Isopentenyl-diphosphate delta-isomerase</fullName>
        <shortName evidence="11">IPP isomerase</shortName>
        <ecNumber evidence="11">5.3.3.2</ecNumber>
    </recommendedName>
    <alternativeName>
        <fullName evidence="11">Isopentenyl diphosphate:dimethylallyl diphosphate isomerase</fullName>
    </alternativeName>
    <alternativeName>
        <fullName evidence="11">Isopentenyl pyrophosphate isomerase</fullName>
    </alternativeName>
    <alternativeName>
        <fullName evidence="11">Type 2 isopentenyl diphosphate isomerase</fullName>
        <shortName evidence="11">IDI-2</shortName>
    </alternativeName>
</protein>
<dbReference type="NCBIfam" id="TIGR02151">
    <property type="entry name" value="IPP_isom_2"/>
    <property type="match status" value="1"/>
</dbReference>
<dbReference type="InterPro" id="IPR011179">
    <property type="entry name" value="IPdP_isomerase"/>
</dbReference>
<evidence type="ECO:0000256" key="2">
    <source>
        <dbReference type="ARBA" id="ARBA00022490"/>
    </source>
</evidence>
<dbReference type="RefSeq" id="WP_136928357.1">
    <property type="nucleotide sequence ID" value="NZ_SSMQ01000006.1"/>
</dbReference>
<evidence type="ECO:0000256" key="3">
    <source>
        <dbReference type="ARBA" id="ARBA00022630"/>
    </source>
</evidence>
<comment type="similarity">
    <text evidence="11">Belongs to the IPP isomerase type 2 family.</text>
</comment>
<dbReference type="EMBL" id="SSMQ01000006">
    <property type="protein sequence ID" value="TKD10393.1"/>
    <property type="molecule type" value="Genomic_DNA"/>
</dbReference>
<feature type="binding site" evidence="11">
    <location>
        <position position="168"/>
    </location>
    <ligand>
        <name>Mg(2+)</name>
        <dbReference type="ChEBI" id="CHEBI:18420"/>
    </ligand>
</feature>
<dbReference type="GO" id="GO:0008299">
    <property type="term" value="P:isoprenoid biosynthetic process"/>
    <property type="evidence" value="ECO:0007669"/>
    <property type="project" value="UniProtKB-UniRule"/>
</dbReference>
<feature type="binding site" evidence="11">
    <location>
        <begin position="300"/>
        <end position="301"/>
    </location>
    <ligand>
        <name>FMN</name>
        <dbReference type="ChEBI" id="CHEBI:58210"/>
    </ligand>
</feature>
<evidence type="ECO:0000256" key="7">
    <source>
        <dbReference type="ARBA" id="ARBA00022857"/>
    </source>
</evidence>
<comment type="cofactor">
    <cofactor evidence="11">
        <name>Mg(2+)</name>
        <dbReference type="ChEBI" id="CHEBI:18420"/>
    </cofactor>
</comment>
<dbReference type="Proteomes" id="UP000309215">
    <property type="component" value="Unassembled WGS sequence"/>
</dbReference>
<dbReference type="InterPro" id="IPR013785">
    <property type="entry name" value="Aldolase_TIM"/>
</dbReference>